<gene>
    <name evidence="4" type="ORF">PACLA_8A081434</name>
</gene>
<dbReference type="InterPro" id="IPR056342">
    <property type="entry name" value="HTH_CHD6-9"/>
</dbReference>
<keyword evidence="1" id="KW-0175">Coiled coil</keyword>
<feature type="compositionally biased region" description="Basic and acidic residues" evidence="2">
    <location>
        <begin position="518"/>
        <end position="535"/>
    </location>
</feature>
<evidence type="ECO:0000256" key="2">
    <source>
        <dbReference type="SAM" id="MobiDB-lite"/>
    </source>
</evidence>
<dbReference type="OrthoDB" id="775356at2759"/>
<feature type="compositionally biased region" description="Acidic residues" evidence="2">
    <location>
        <begin position="486"/>
        <end position="496"/>
    </location>
</feature>
<dbReference type="GO" id="GO:0005938">
    <property type="term" value="C:cell cortex"/>
    <property type="evidence" value="ECO:0007669"/>
    <property type="project" value="TreeGrafter"/>
</dbReference>
<dbReference type="AlphaFoldDB" id="A0A6S7HWS9"/>
<organism evidence="4 5">
    <name type="scientific">Paramuricea clavata</name>
    <name type="common">Red gorgonian</name>
    <name type="synonym">Violescent sea-whip</name>
    <dbReference type="NCBI Taxonomy" id="317549"/>
    <lineage>
        <taxon>Eukaryota</taxon>
        <taxon>Metazoa</taxon>
        <taxon>Cnidaria</taxon>
        <taxon>Anthozoa</taxon>
        <taxon>Octocorallia</taxon>
        <taxon>Malacalcyonacea</taxon>
        <taxon>Plexauridae</taxon>
        <taxon>Paramuricea</taxon>
    </lineage>
</organism>
<feature type="coiled-coil region" evidence="1">
    <location>
        <begin position="579"/>
        <end position="614"/>
    </location>
</feature>
<feature type="non-terminal residue" evidence="4">
    <location>
        <position position="1"/>
    </location>
</feature>
<dbReference type="Proteomes" id="UP001152795">
    <property type="component" value="Unassembled WGS sequence"/>
</dbReference>
<dbReference type="EMBL" id="CACRXK020006888">
    <property type="protein sequence ID" value="CAB4010745.1"/>
    <property type="molecule type" value="Genomic_DNA"/>
</dbReference>
<evidence type="ECO:0000313" key="5">
    <source>
        <dbReference type="Proteomes" id="UP001152795"/>
    </source>
</evidence>
<dbReference type="PANTHER" id="PTHR14149">
    <property type="entry name" value="RAS GTPASE-ACTIVATING PROTEIN WITH IQ MOTIF"/>
    <property type="match status" value="1"/>
</dbReference>
<dbReference type="GO" id="GO:0005096">
    <property type="term" value="F:GTPase activator activity"/>
    <property type="evidence" value="ECO:0007669"/>
    <property type="project" value="TreeGrafter"/>
</dbReference>
<dbReference type="PANTHER" id="PTHR14149:SF14">
    <property type="entry name" value="CALPONIN-HOMOLOGY (CH) DOMAIN-CONTAINING PROTEIN"/>
    <property type="match status" value="1"/>
</dbReference>
<dbReference type="GO" id="GO:0051015">
    <property type="term" value="F:actin filament binding"/>
    <property type="evidence" value="ECO:0007669"/>
    <property type="project" value="TreeGrafter"/>
</dbReference>
<dbReference type="Pfam" id="PF23078">
    <property type="entry name" value="HTH_CHD6-9"/>
    <property type="match status" value="1"/>
</dbReference>
<feature type="compositionally biased region" description="Polar residues" evidence="2">
    <location>
        <begin position="542"/>
        <end position="553"/>
    </location>
</feature>
<dbReference type="GO" id="GO:1903479">
    <property type="term" value="P:mitotic actomyosin contractile ring assembly actin filament organization"/>
    <property type="evidence" value="ECO:0007669"/>
    <property type="project" value="TreeGrafter"/>
</dbReference>
<keyword evidence="5" id="KW-1185">Reference proteome</keyword>
<dbReference type="GO" id="GO:0005516">
    <property type="term" value="F:calmodulin binding"/>
    <property type="evidence" value="ECO:0007669"/>
    <property type="project" value="TreeGrafter"/>
</dbReference>
<sequence>MRKELEKYGIQMPAFSKIGGILESEMPVDEAALHAAIIVINEAIDHGIAKETFEALRNPNAHLTDLDVKNMDEYQDLLYKAKGSKCQTALLRSPGSEDVYDKMLTQAEVQGNIAMANEIVRKKDLDNAVAEINAAVDSEDLNRLLKALLNDRAKLNKVIAENGDWYQQTLSEVKQGKGNVPLTHAEILEGIINANTIGEQFKILETIMKSLNKALEAGNVYECHSLLMKPEALLPTVLNRSAYLYYNELSKEKKKKQQSGHSANLTHGEVTEHIKVLTAIASINQAIEQGNASELWKCLKHESAKLENIEDDAVNRYLEQLVAVKKEKGQDCGQGKDDLNQVELQLCIDYVNTEVSEEHALITAVQAINRTIEEDNPAATLTSLQQDPAKLKNILPENALLYQALLYAEKQEKKKKTDDPSAELWHDEIQRIIDKCNLYAIDARKRYERYNAIRADPCLIFLKKCGPPTSSDEATTGDAIDGEGLREEDENNDDPDYQLPQDRKNEDVESDDDVDFDMEGKESRPVVKEEVKVEKPPPVVEGSQTNPASTSNFLPWPSPSDLNTRLRRIVAGFQRILRKEELKRVAVEKENRRKEKVEEAVRQKELKKAEQAQKWSKREEVDFYRCVSTYGVHINPTTQEYDWSKFRQMARLDKKNDDRLSQYFKEFLAMCKRVCGRATDEEIIL</sequence>
<proteinExistence type="predicted"/>
<reference evidence="4" key="1">
    <citation type="submission" date="2020-04" db="EMBL/GenBank/DDBJ databases">
        <authorList>
            <person name="Alioto T."/>
            <person name="Alioto T."/>
            <person name="Gomez Garrido J."/>
        </authorList>
    </citation>
    <scope>NUCLEOTIDE SEQUENCE</scope>
    <source>
        <strain evidence="4">A484AB</strain>
    </source>
</reference>
<protein>
    <submittedName>
        <fullName evidence="4">Ras GTPase-activating IQGAP1</fullName>
    </submittedName>
</protein>
<feature type="region of interest" description="Disordered" evidence="2">
    <location>
        <begin position="466"/>
        <end position="556"/>
    </location>
</feature>
<evidence type="ECO:0000313" key="4">
    <source>
        <dbReference type="EMBL" id="CAB4010745.1"/>
    </source>
</evidence>
<comment type="caution">
    <text evidence="4">The sequence shown here is derived from an EMBL/GenBank/DDBJ whole genome shotgun (WGS) entry which is preliminary data.</text>
</comment>
<evidence type="ECO:0000256" key="1">
    <source>
        <dbReference type="SAM" id="Coils"/>
    </source>
</evidence>
<feature type="compositionally biased region" description="Acidic residues" evidence="2">
    <location>
        <begin position="508"/>
        <end position="517"/>
    </location>
</feature>
<feature type="domain" description="Chromodomain-helicase-DNA-binding protein 6-9 tri-helical" evidence="3">
    <location>
        <begin position="593"/>
        <end position="681"/>
    </location>
</feature>
<accession>A0A6S7HWS9</accession>
<evidence type="ECO:0000259" key="3">
    <source>
        <dbReference type="Pfam" id="PF23078"/>
    </source>
</evidence>
<name>A0A6S7HWS9_PARCT</name>